<dbReference type="GO" id="GO:0004497">
    <property type="term" value="F:monooxygenase activity"/>
    <property type="evidence" value="ECO:0007669"/>
    <property type="project" value="UniProtKB-KW"/>
</dbReference>
<evidence type="ECO:0000256" key="1">
    <source>
        <dbReference type="SAM" id="MobiDB-lite"/>
    </source>
</evidence>
<dbReference type="EC" id="1.14.-.-" evidence="3"/>
<accession>A0ABU9J5N7</accession>
<organism evidence="3 4">
    <name type="scientific">Pseudoxanthomonas putridarboris</name>
    <dbReference type="NCBI Taxonomy" id="752605"/>
    <lineage>
        <taxon>Bacteria</taxon>
        <taxon>Pseudomonadati</taxon>
        <taxon>Pseudomonadota</taxon>
        <taxon>Gammaproteobacteria</taxon>
        <taxon>Lysobacterales</taxon>
        <taxon>Lysobacteraceae</taxon>
        <taxon>Pseudoxanthomonas</taxon>
    </lineage>
</organism>
<dbReference type="InterPro" id="IPR011008">
    <property type="entry name" value="Dimeric_a/b-barrel"/>
</dbReference>
<keyword evidence="3" id="KW-0503">Monooxygenase</keyword>
<dbReference type="Gene3D" id="3.30.70.100">
    <property type="match status" value="1"/>
</dbReference>
<name>A0ABU9J5N7_9GAMM</name>
<evidence type="ECO:0000259" key="2">
    <source>
        <dbReference type="Pfam" id="PF03992"/>
    </source>
</evidence>
<proteinExistence type="predicted"/>
<reference evidence="3 4" key="1">
    <citation type="submission" date="2024-04" db="EMBL/GenBank/DDBJ databases">
        <title>Draft genome sequence of Pseudoxanthomonas putridarboris WD12.</title>
        <authorList>
            <person name="Oh J."/>
        </authorList>
    </citation>
    <scope>NUCLEOTIDE SEQUENCE [LARGE SCALE GENOMIC DNA]</scope>
    <source>
        <strain evidence="3 4">WD12</strain>
    </source>
</reference>
<keyword evidence="3" id="KW-0560">Oxidoreductase</keyword>
<feature type="region of interest" description="Disordered" evidence="1">
    <location>
        <begin position="95"/>
        <end position="117"/>
    </location>
</feature>
<evidence type="ECO:0000313" key="4">
    <source>
        <dbReference type="Proteomes" id="UP001459204"/>
    </source>
</evidence>
<dbReference type="InterPro" id="IPR007138">
    <property type="entry name" value="ABM_dom"/>
</dbReference>
<keyword evidence="4" id="KW-1185">Reference proteome</keyword>
<gene>
    <name evidence="3" type="ORF">AAD027_17890</name>
</gene>
<dbReference type="EMBL" id="JBBWWT010000013">
    <property type="protein sequence ID" value="MEL1266226.1"/>
    <property type="molecule type" value="Genomic_DNA"/>
</dbReference>
<dbReference type="RefSeq" id="WP_341727398.1">
    <property type="nucleotide sequence ID" value="NZ_JBBWWT010000013.1"/>
</dbReference>
<comment type="caution">
    <text evidence="3">The sequence shown here is derived from an EMBL/GenBank/DDBJ whole genome shotgun (WGS) entry which is preliminary data.</text>
</comment>
<feature type="domain" description="ABM" evidence="2">
    <location>
        <begin position="1"/>
        <end position="75"/>
    </location>
</feature>
<dbReference type="Proteomes" id="UP001459204">
    <property type="component" value="Unassembled WGS sequence"/>
</dbReference>
<dbReference type="SUPFAM" id="SSF54909">
    <property type="entry name" value="Dimeric alpha+beta barrel"/>
    <property type="match status" value="1"/>
</dbReference>
<sequence length="117" mass="13058">MIYEIALLPILDEHVGKFRLEFAKVAPLLSSAKGHRGHVLTQGVETPQHFSLIMQWQSLEDHTPGFEMSEDHGKFMLGLQEFFSAEPTVHHFEGPVFPAENLAPKRSQTPAARKGGP</sequence>
<dbReference type="Pfam" id="PF03992">
    <property type="entry name" value="ABM"/>
    <property type="match status" value="1"/>
</dbReference>
<evidence type="ECO:0000313" key="3">
    <source>
        <dbReference type="EMBL" id="MEL1266226.1"/>
    </source>
</evidence>
<protein>
    <submittedName>
        <fullName evidence="3">Antibiotic biosynthesis monooxygenase</fullName>
        <ecNumber evidence="3">1.14.-.-</ecNumber>
    </submittedName>
</protein>